<keyword evidence="1" id="KW-0732">Signal</keyword>
<protein>
    <submittedName>
        <fullName evidence="3">Helical backbone metal receptor</fullName>
    </submittedName>
</protein>
<dbReference type="InterPro" id="IPR002491">
    <property type="entry name" value="ABC_transptr_periplasmic_BD"/>
</dbReference>
<evidence type="ECO:0000256" key="1">
    <source>
        <dbReference type="ARBA" id="ARBA00022729"/>
    </source>
</evidence>
<organism evidence="3 4">
    <name type="scientific">Chitinimonas lacunae</name>
    <dbReference type="NCBI Taxonomy" id="1963018"/>
    <lineage>
        <taxon>Bacteria</taxon>
        <taxon>Pseudomonadati</taxon>
        <taxon>Pseudomonadota</taxon>
        <taxon>Betaproteobacteria</taxon>
        <taxon>Neisseriales</taxon>
        <taxon>Chitinibacteraceae</taxon>
        <taxon>Chitinimonas</taxon>
    </lineage>
</organism>
<dbReference type="PANTHER" id="PTHR30535:SF4">
    <property type="entry name" value="HEMIN-BINDING PERIPLASMIC PROTEIN HMUT"/>
    <property type="match status" value="1"/>
</dbReference>
<sequence>MLALLLGSAALAAPAVEARDDKGRQLRLARPALRVVSLSPHATELLYAIGAGSTLVGRDGASDEPAAARALPDVGRYGAFNVEAIVALRPDLVVAWEGSEAGPALTRLHELGLPLFASQPADIAAIAGTVRALGRLTGRTEAEALARRFESEWAALKARYANSRPLTVVVQVGEGPALTVNDRQFTASLLRVCGVVNPFGASSAPVPVIGAEALLAARPDAMVAVADAAEAAVWRANWRSRGLDVPWLTVDPRRFGRPVPAAVKEAEALCRRLDSLRRRPS</sequence>
<dbReference type="PROSITE" id="PS50983">
    <property type="entry name" value="FE_B12_PBP"/>
    <property type="match status" value="1"/>
</dbReference>
<evidence type="ECO:0000259" key="2">
    <source>
        <dbReference type="PROSITE" id="PS50983"/>
    </source>
</evidence>
<dbReference type="RefSeq" id="WP_378165470.1">
    <property type="nucleotide sequence ID" value="NZ_JBHSBU010000001.1"/>
</dbReference>
<dbReference type="NCBIfam" id="NF038402">
    <property type="entry name" value="TroA_like"/>
    <property type="match status" value="1"/>
</dbReference>
<dbReference type="InterPro" id="IPR054828">
    <property type="entry name" value="Vit_B12_bind_prot"/>
</dbReference>
<evidence type="ECO:0000313" key="4">
    <source>
        <dbReference type="Proteomes" id="UP001595791"/>
    </source>
</evidence>
<dbReference type="Gene3D" id="3.40.50.1980">
    <property type="entry name" value="Nitrogenase molybdenum iron protein domain"/>
    <property type="match status" value="2"/>
</dbReference>
<dbReference type="SUPFAM" id="SSF53807">
    <property type="entry name" value="Helical backbone' metal receptor"/>
    <property type="match status" value="1"/>
</dbReference>
<name>A0ABV8MUA6_9NEIS</name>
<dbReference type="EMBL" id="JBHSBU010000001">
    <property type="protein sequence ID" value="MFC4160535.1"/>
    <property type="molecule type" value="Genomic_DNA"/>
</dbReference>
<dbReference type="InterPro" id="IPR050902">
    <property type="entry name" value="ABC_Transporter_SBP"/>
</dbReference>
<evidence type="ECO:0000313" key="3">
    <source>
        <dbReference type="EMBL" id="MFC4160535.1"/>
    </source>
</evidence>
<comment type="caution">
    <text evidence="3">The sequence shown here is derived from an EMBL/GenBank/DDBJ whole genome shotgun (WGS) entry which is preliminary data.</text>
</comment>
<gene>
    <name evidence="3" type="ORF">ACFOW7_14435</name>
</gene>
<proteinExistence type="predicted"/>
<reference evidence="4" key="1">
    <citation type="journal article" date="2019" name="Int. J. Syst. Evol. Microbiol.">
        <title>The Global Catalogue of Microorganisms (GCM) 10K type strain sequencing project: providing services to taxonomists for standard genome sequencing and annotation.</title>
        <authorList>
            <consortium name="The Broad Institute Genomics Platform"/>
            <consortium name="The Broad Institute Genome Sequencing Center for Infectious Disease"/>
            <person name="Wu L."/>
            <person name="Ma J."/>
        </authorList>
    </citation>
    <scope>NUCLEOTIDE SEQUENCE [LARGE SCALE GENOMIC DNA]</scope>
    <source>
        <strain evidence="4">LMG 29894</strain>
    </source>
</reference>
<feature type="domain" description="Fe/B12 periplasmic-binding" evidence="2">
    <location>
        <begin position="34"/>
        <end position="281"/>
    </location>
</feature>
<dbReference type="PANTHER" id="PTHR30535">
    <property type="entry name" value="VITAMIN B12-BINDING PROTEIN"/>
    <property type="match status" value="1"/>
</dbReference>
<dbReference type="Pfam" id="PF01497">
    <property type="entry name" value="Peripla_BP_2"/>
    <property type="match status" value="1"/>
</dbReference>
<dbReference type="Proteomes" id="UP001595791">
    <property type="component" value="Unassembled WGS sequence"/>
</dbReference>
<accession>A0ABV8MUA6</accession>
<keyword evidence="3" id="KW-0675">Receptor</keyword>
<keyword evidence="4" id="KW-1185">Reference proteome</keyword>